<keyword evidence="4" id="KW-1185">Reference proteome</keyword>
<keyword evidence="3" id="KW-0378">Hydrolase</keyword>
<dbReference type="SUPFAM" id="SSF50494">
    <property type="entry name" value="Trypsin-like serine proteases"/>
    <property type="match status" value="1"/>
</dbReference>
<dbReference type="PROSITE" id="PS50240">
    <property type="entry name" value="TRYPSIN_DOM"/>
    <property type="match status" value="1"/>
</dbReference>
<dbReference type="InterPro" id="IPR001314">
    <property type="entry name" value="Peptidase_S1A"/>
</dbReference>
<dbReference type="InterPro" id="IPR051333">
    <property type="entry name" value="CLIP_Serine_Protease"/>
</dbReference>
<evidence type="ECO:0000313" key="4">
    <source>
        <dbReference type="Proteomes" id="UP001370348"/>
    </source>
</evidence>
<dbReference type="Proteomes" id="UP001370348">
    <property type="component" value="Chromosome"/>
</dbReference>
<sequence length="288" mass="29724">MTASDDRRVPELGPLVVPGSEDIDHHAVVALVALPVSCAAPAQAVCTGTLIAPRIVLTAAHCLKSLPSGRAEAVVGRSIDAADARHIPIVETLRHPGWVSPSHDVALALLAEDAGVAPIALVDATFGARIADSLVTLVGYGRDQFERTGTRRSGTARAFETTPEHFRVRPEPVLSCSGDSGGPALVAVDGVPRIAGVASYGDPMCVGVATYARVDIELAAFIEPGVERLRHTNTPPPPAPEPCAKGGTEETGGCALPPRAPAHAGDAPILLLTLLAALAWRTRFGGRA</sequence>
<dbReference type="EC" id="3.4.21.-" evidence="3"/>
<evidence type="ECO:0000313" key="3">
    <source>
        <dbReference type="EMBL" id="WXB12274.1"/>
    </source>
</evidence>
<gene>
    <name evidence="3" type="ORF">LZC94_31050</name>
</gene>
<dbReference type="InterPro" id="IPR001254">
    <property type="entry name" value="Trypsin_dom"/>
</dbReference>
<reference evidence="3 4" key="1">
    <citation type="submission" date="2021-12" db="EMBL/GenBank/DDBJ databases">
        <title>Discovery of the Pendulisporaceae a myxobacterial family with distinct sporulation behavior and unique specialized metabolism.</title>
        <authorList>
            <person name="Garcia R."/>
            <person name="Popoff A."/>
            <person name="Bader C.D."/>
            <person name="Loehr J."/>
            <person name="Walesch S."/>
            <person name="Walt C."/>
            <person name="Boldt J."/>
            <person name="Bunk B."/>
            <person name="Haeckl F.J.F.P.J."/>
            <person name="Gunesch A.P."/>
            <person name="Birkelbach J."/>
            <person name="Nuebel U."/>
            <person name="Pietschmann T."/>
            <person name="Bach T."/>
            <person name="Mueller R."/>
        </authorList>
    </citation>
    <scope>NUCLEOTIDE SEQUENCE [LARGE SCALE GENOMIC DNA]</scope>
    <source>
        <strain evidence="3 4">MSr11954</strain>
    </source>
</reference>
<dbReference type="PRINTS" id="PR00722">
    <property type="entry name" value="CHYMOTRYPSIN"/>
</dbReference>
<name>A0ABZ2LN06_9BACT</name>
<evidence type="ECO:0000259" key="2">
    <source>
        <dbReference type="PROSITE" id="PS50240"/>
    </source>
</evidence>
<dbReference type="GO" id="GO:0016787">
    <property type="term" value="F:hydrolase activity"/>
    <property type="evidence" value="ECO:0007669"/>
    <property type="project" value="UniProtKB-KW"/>
</dbReference>
<proteinExistence type="predicted"/>
<evidence type="ECO:0000256" key="1">
    <source>
        <dbReference type="SAM" id="MobiDB-lite"/>
    </source>
</evidence>
<feature type="region of interest" description="Disordered" evidence="1">
    <location>
        <begin position="229"/>
        <end position="252"/>
    </location>
</feature>
<dbReference type="PROSITE" id="PS00134">
    <property type="entry name" value="TRYPSIN_HIS"/>
    <property type="match status" value="1"/>
</dbReference>
<dbReference type="InterPro" id="IPR043504">
    <property type="entry name" value="Peptidase_S1_PA_chymotrypsin"/>
</dbReference>
<dbReference type="PANTHER" id="PTHR24260:SF147">
    <property type="entry name" value="EG:BACR7A4.3 PROTEIN-RELATED"/>
    <property type="match status" value="1"/>
</dbReference>
<dbReference type="Pfam" id="PF00089">
    <property type="entry name" value="Trypsin"/>
    <property type="match status" value="1"/>
</dbReference>
<dbReference type="PANTHER" id="PTHR24260">
    <property type="match status" value="1"/>
</dbReference>
<accession>A0ABZ2LN06</accession>
<feature type="domain" description="Peptidase S1" evidence="2">
    <location>
        <begin position="16"/>
        <end position="227"/>
    </location>
</feature>
<organism evidence="3 4">
    <name type="scientific">Pendulispora albinea</name>
    <dbReference type="NCBI Taxonomy" id="2741071"/>
    <lineage>
        <taxon>Bacteria</taxon>
        <taxon>Pseudomonadati</taxon>
        <taxon>Myxococcota</taxon>
        <taxon>Myxococcia</taxon>
        <taxon>Myxococcales</taxon>
        <taxon>Sorangiineae</taxon>
        <taxon>Pendulisporaceae</taxon>
        <taxon>Pendulispora</taxon>
    </lineage>
</organism>
<protein>
    <submittedName>
        <fullName evidence="3">Trypsin-like serine protease</fullName>
        <ecNumber evidence="3">3.4.21.-</ecNumber>
    </submittedName>
</protein>
<dbReference type="EMBL" id="CP089984">
    <property type="protein sequence ID" value="WXB12274.1"/>
    <property type="molecule type" value="Genomic_DNA"/>
</dbReference>
<dbReference type="SMART" id="SM00020">
    <property type="entry name" value="Tryp_SPc"/>
    <property type="match status" value="1"/>
</dbReference>
<dbReference type="InterPro" id="IPR009003">
    <property type="entry name" value="Peptidase_S1_PA"/>
</dbReference>
<dbReference type="InterPro" id="IPR018114">
    <property type="entry name" value="TRYPSIN_HIS"/>
</dbReference>
<dbReference type="Gene3D" id="2.40.10.10">
    <property type="entry name" value="Trypsin-like serine proteases"/>
    <property type="match status" value="1"/>
</dbReference>
<dbReference type="RefSeq" id="WP_394821895.1">
    <property type="nucleotide sequence ID" value="NZ_CP089984.1"/>
</dbReference>